<dbReference type="AlphaFoldDB" id="A0A2R6QM44"/>
<evidence type="ECO:0000313" key="6">
    <source>
        <dbReference type="EMBL" id="PSS10997.1"/>
    </source>
</evidence>
<evidence type="ECO:0000259" key="5">
    <source>
        <dbReference type="PROSITE" id="PS50994"/>
    </source>
</evidence>
<evidence type="ECO:0000256" key="2">
    <source>
        <dbReference type="ARBA" id="ARBA00022884"/>
    </source>
</evidence>
<dbReference type="OrthoDB" id="3251181at2759"/>
<evidence type="ECO:0000256" key="3">
    <source>
        <dbReference type="ARBA" id="ARBA00048173"/>
    </source>
</evidence>
<sequence length="136" mass="15638">MDLWEPSLVHASGGLQYTFTILDEATGWLYELQLRTKDQAFGRFVTWHSQNGIHIKMVHSDCGGEFLGKNFTNFLEAEGIIQRLTIHDTLERNSMAKHVHHTIFNTVHTLVAKSSLPPFLWGKAHKHAIYIYNYSL</sequence>
<dbReference type="SUPFAM" id="SSF53098">
    <property type="entry name" value="Ribonuclease H-like"/>
    <property type="match status" value="1"/>
</dbReference>
<keyword evidence="2" id="KW-0694">RNA-binding</keyword>
<dbReference type="PANTHER" id="PTHR42648:SF28">
    <property type="entry name" value="TRANSPOSON-ENCODED PROTEIN WITH RIBONUCLEASE H-LIKE AND RETROVIRUS ZINC FINGER-LIKE DOMAINS"/>
    <property type="match status" value="1"/>
</dbReference>
<dbReference type="STRING" id="98765.A0A2R6QM44"/>
<dbReference type="InterPro" id="IPR039537">
    <property type="entry name" value="Retrotran_Ty1/copia-like"/>
</dbReference>
<dbReference type="InterPro" id="IPR012337">
    <property type="entry name" value="RNaseH-like_sf"/>
</dbReference>
<keyword evidence="7" id="KW-1185">Reference proteome</keyword>
<dbReference type="PROSITE" id="PS50994">
    <property type="entry name" value="INTEGRASE"/>
    <property type="match status" value="1"/>
</dbReference>
<name>A0A2R6QM44_9APHY</name>
<dbReference type="PANTHER" id="PTHR42648">
    <property type="entry name" value="TRANSPOSASE, PUTATIVE-RELATED"/>
    <property type="match status" value="1"/>
</dbReference>
<evidence type="ECO:0000256" key="4">
    <source>
        <dbReference type="ARBA" id="ARBA00049244"/>
    </source>
</evidence>
<dbReference type="InterPro" id="IPR001584">
    <property type="entry name" value="Integrase_cat-core"/>
</dbReference>
<dbReference type="Gene3D" id="3.30.420.10">
    <property type="entry name" value="Ribonuclease H-like superfamily/Ribonuclease H"/>
    <property type="match status" value="1"/>
</dbReference>
<dbReference type="GO" id="GO:0003723">
    <property type="term" value="F:RNA binding"/>
    <property type="evidence" value="ECO:0007669"/>
    <property type="project" value="UniProtKB-KW"/>
</dbReference>
<gene>
    <name evidence="6" type="ORF">PHLCEN_2v3348</name>
</gene>
<protein>
    <recommendedName>
        <fullName evidence="5">Integrase catalytic domain-containing protein</fullName>
    </recommendedName>
</protein>
<feature type="domain" description="Integrase catalytic" evidence="5">
    <location>
        <begin position="1"/>
        <end position="136"/>
    </location>
</feature>
<dbReference type="EMBL" id="MLYV02000322">
    <property type="protein sequence ID" value="PSS10997.1"/>
    <property type="molecule type" value="Genomic_DNA"/>
</dbReference>
<dbReference type="GO" id="GO:0003887">
    <property type="term" value="F:DNA-directed DNA polymerase activity"/>
    <property type="evidence" value="ECO:0007669"/>
    <property type="project" value="UniProtKB-EC"/>
</dbReference>
<reference evidence="6 7" key="1">
    <citation type="submission" date="2018-02" db="EMBL/GenBank/DDBJ databases">
        <title>Genome sequence of the basidiomycete white-rot fungus Phlebia centrifuga.</title>
        <authorList>
            <person name="Granchi Z."/>
            <person name="Peng M."/>
            <person name="de Vries R.P."/>
            <person name="Hilden K."/>
            <person name="Makela M.R."/>
            <person name="Grigoriev I."/>
            <person name="Riley R."/>
        </authorList>
    </citation>
    <scope>NUCLEOTIDE SEQUENCE [LARGE SCALE GENOMIC DNA]</scope>
    <source>
        <strain evidence="6 7">FBCC195</strain>
    </source>
</reference>
<comment type="caution">
    <text evidence="6">The sequence shown here is derived from an EMBL/GenBank/DDBJ whole genome shotgun (WGS) entry which is preliminary data.</text>
</comment>
<evidence type="ECO:0000256" key="1">
    <source>
        <dbReference type="ARBA" id="ARBA00022578"/>
    </source>
</evidence>
<dbReference type="GO" id="GO:0032196">
    <property type="term" value="P:transposition"/>
    <property type="evidence" value="ECO:0007669"/>
    <property type="project" value="UniProtKB-KW"/>
</dbReference>
<dbReference type="GO" id="GO:0003964">
    <property type="term" value="F:RNA-directed DNA polymerase activity"/>
    <property type="evidence" value="ECO:0007669"/>
    <property type="project" value="UniProtKB-EC"/>
</dbReference>
<dbReference type="Proteomes" id="UP000186601">
    <property type="component" value="Unassembled WGS sequence"/>
</dbReference>
<organism evidence="6 7">
    <name type="scientific">Hermanssonia centrifuga</name>
    <dbReference type="NCBI Taxonomy" id="98765"/>
    <lineage>
        <taxon>Eukaryota</taxon>
        <taxon>Fungi</taxon>
        <taxon>Dikarya</taxon>
        <taxon>Basidiomycota</taxon>
        <taxon>Agaricomycotina</taxon>
        <taxon>Agaricomycetes</taxon>
        <taxon>Polyporales</taxon>
        <taxon>Meruliaceae</taxon>
        <taxon>Hermanssonia</taxon>
    </lineage>
</organism>
<comment type="catalytic activity">
    <reaction evidence="3">
        <text>DNA(n) + a 2'-deoxyribonucleoside 5'-triphosphate = DNA(n+1) + diphosphate</text>
        <dbReference type="Rhea" id="RHEA:22508"/>
        <dbReference type="Rhea" id="RHEA-COMP:17339"/>
        <dbReference type="Rhea" id="RHEA-COMP:17340"/>
        <dbReference type="ChEBI" id="CHEBI:33019"/>
        <dbReference type="ChEBI" id="CHEBI:61560"/>
        <dbReference type="ChEBI" id="CHEBI:173112"/>
        <dbReference type="EC" id="2.7.7.49"/>
    </reaction>
</comment>
<dbReference type="InterPro" id="IPR036397">
    <property type="entry name" value="RNaseH_sf"/>
</dbReference>
<dbReference type="GO" id="GO:0005634">
    <property type="term" value="C:nucleus"/>
    <property type="evidence" value="ECO:0007669"/>
    <property type="project" value="UniProtKB-ARBA"/>
</dbReference>
<proteinExistence type="predicted"/>
<accession>A0A2R6QM44</accession>
<evidence type="ECO:0000313" key="7">
    <source>
        <dbReference type="Proteomes" id="UP000186601"/>
    </source>
</evidence>
<comment type="catalytic activity">
    <reaction evidence="4">
        <text>DNA(n) + a 2'-deoxyribonucleoside 5'-triphosphate = DNA(n+1) + diphosphate</text>
        <dbReference type="Rhea" id="RHEA:22508"/>
        <dbReference type="Rhea" id="RHEA-COMP:17339"/>
        <dbReference type="Rhea" id="RHEA-COMP:17340"/>
        <dbReference type="ChEBI" id="CHEBI:33019"/>
        <dbReference type="ChEBI" id="CHEBI:61560"/>
        <dbReference type="ChEBI" id="CHEBI:173112"/>
        <dbReference type="EC" id="2.7.7.7"/>
    </reaction>
</comment>
<dbReference type="GO" id="GO:0015074">
    <property type="term" value="P:DNA integration"/>
    <property type="evidence" value="ECO:0007669"/>
    <property type="project" value="InterPro"/>
</dbReference>
<keyword evidence="1" id="KW-0815">Transposition</keyword>